<dbReference type="InterPro" id="IPR017946">
    <property type="entry name" value="PLC-like_Pdiesterase_TIM-brl"/>
</dbReference>
<evidence type="ECO:0000313" key="3">
    <source>
        <dbReference type="Proteomes" id="UP000182284"/>
    </source>
</evidence>
<protein>
    <submittedName>
        <fullName evidence="2">Glycerophosphoryl diester phosphodiesterase</fullName>
    </submittedName>
</protein>
<proteinExistence type="predicted"/>
<dbReference type="InterPro" id="IPR030395">
    <property type="entry name" value="GP_PDE_dom"/>
</dbReference>
<dbReference type="PANTHER" id="PTHR46211:SF1">
    <property type="entry name" value="GLYCEROPHOSPHODIESTER PHOSPHODIESTERASE, CYTOPLASMIC"/>
    <property type="match status" value="1"/>
</dbReference>
<dbReference type="GO" id="GO:0006629">
    <property type="term" value="P:lipid metabolic process"/>
    <property type="evidence" value="ECO:0007669"/>
    <property type="project" value="InterPro"/>
</dbReference>
<sequence>MPDLPAAFLGAPIAHRALHDGNITRAENNFAAIDAAIAGGFAIEIDLQLSADGMAMVFHDYALDRLTLDAGAFALRKADDLANVRFKTGEIGVPPLARVLAHVAGRVPLLIEVKDQDGAMGPNVGALERATAAALSTYDGPVALMSFNPHSVAALAEACPHLPRGITTCDWTNGEAGLIPSALRPALRGIVDFDRVGASFISHQWSDLTTPRVRELKAAGAHILCWTIKSPEEEAQARQIADNITFEGYVPT</sequence>
<feature type="domain" description="GP-PDE" evidence="1">
    <location>
        <begin position="10"/>
        <end position="252"/>
    </location>
</feature>
<dbReference type="Pfam" id="PF03009">
    <property type="entry name" value="GDPD"/>
    <property type="match status" value="1"/>
</dbReference>
<evidence type="ECO:0000259" key="1">
    <source>
        <dbReference type="PROSITE" id="PS51704"/>
    </source>
</evidence>
<dbReference type="PROSITE" id="PS51704">
    <property type="entry name" value="GP_PDE"/>
    <property type="match status" value="1"/>
</dbReference>
<dbReference type="EMBL" id="FNBL01000006">
    <property type="protein sequence ID" value="SDF69139.1"/>
    <property type="molecule type" value="Genomic_DNA"/>
</dbReference>
<accession>A0A1G7N712</accession>
<evidence type="ECO:0000313" key="2">
    <source>
        <dbReference type="EMBL" id="SDF69139.1"/>
    </source>
</evidence>
<dbReference type="Proteomes" id="UP000182284">
    <property type="component" value="Unassembled WGS sequence"/>
</dbReference>
<dbReference type="SUPFAM" id="SSF51695">
    <property type="entry name" value="PLC-like phosphodiesterases"/>
    <property type="match status" value="1"/>
</dbReference>
<dbReference type="GO" id="GO:0008081">
    <property type="term" value="F:phosphoric diester hydrolase activity"/>
    <property type="evidence" value="ECO:0007669"/>
    <property type="project" value="InterPro"/>
</dbReference>
<dbReference type="AlphaFoldDB" id="A0A1G7N712"/>
<dbReference type="OrthoDB" id="384721at2"/>
<organism evidence="2 3">
    <name type="scientific">Celeribacter baekdonensis</name>
    <dbReference type="NCBI Taxonomy" id="875171"/>
    <lineage>
        <taxon>Bacteria</taxon>
        <taxon>Pseudomonadati</taxon>
        <taxon>Pseudomonadota</taxon>
        <taxon>Alphaproteobacteria</taxon>
        <taxon>Rhodobacterales</taxon>
        <taxon>Roseobacteraceae</taxon>
        <taxon>Celeribacter</taxon>
    </lineage>
</organism>
<gene>
    <name evidence="2" type="ORF">SAMN04488117_106161</name>
</gene>
<reference evidence="2 3" key="1">
    <citation type="submission" date="2016-10" db="EMBL/GenBank/DDBJ databases">
        <authorList>
            <person name="de Groot N.N."/>
        </authorList>
    </citation>
    <scope>NUCLEOTIDE SEQUENCE [LARGE SCALE GENOMIC DNA]</scope>
    <source>
        <strain evidence="2 3">DSM 27375</strain>
    </source>
</reference>
<name>A0A1G7N712_9RHOB</name>
<dbReference type="RefSeq" id="WP_074645276.1">
    <property type="nucleotide sequence ID" value="NZ_FNBL01000006.1"/>
</dbReference>
<dbReference type="Gene3D" id="3.20.20.190">
    <property type="entry name" value="Phosphatidylinositol (PI) phosphodiesterase"/>
    <property type="match status" value="1"/>
</dbReference>
<dbReference type="PANTHER" id="PTHR46211">
    <property type="entry name" value="GLYCEROPHOSPHORYL DIESTER PHOSPHODIESTERASE"/>
    <property type="match status" value="1"/>
</dbReference>